<dbReference type="Pfam" id="PF03349">
    <property type="entry name" value="Toluene_X"/>
    <property type="match status" value="1"/>
</dbReference>
<evidence type="ECO:0000256" key="6">
    <source>
        <dbReference type="ARBA" id="ARBA00023136"/>
    </source>
</evidence>
<accession>A0A1V4ASY0</accession>
<dbReference type="GO" id="GO:0015483">
    <property type="term" value="F:long-chain fatty acid transporting porin activity"/>
    <property type="evidence" value="ECO:0007669"/>
    <property type="project" value="TreeGrafter"/>
</dbReference>
<evidence type="ECO:0000256" key="7">
    <source>
        <dbReference type="ARBA" id="ARBA00023237"/>
    </source>
</evidence>
<protein>
    <recommendedName>
        <fullName evidence="10">Aromatic hydrocarbon degradation protein</fullName>
    </recommendedName>
</protein>
<name>A0A1V4ASY0_9BACT</name>
<keyword evidence="5" id="KW-0732">Signal</keyword>
<evidence type="ECO:0000256" key="2">
    <source>
        <dbReference type="ARBA" id="ARBA00008163"/>
    </source>
</evidence>
<evidence type="ECO:0000256" key="3">
    <source>
        <dbReference type="ARBA" id="ARBA00022452"/>
    </source>
</evidence>
<evidence type="ECO:0000256" key="4">
    <source>
        <dbReference type="ARBA" id="ARBA00022692"/>
    </source>
</evidence>
<sequence length="454" mass="50306">MCVKYCLLLSTVFLIPEVVIRSSFAQFFAPSINSVPLPVGAGARALGQGGAFIAVADDATAASWNPGALTRLKRPEFSLAGSYLTGQQDFDSETTGSNWFTFDNESSSHGDLNYAGFAYPFRIFRKNFVAALNYQQKFDFHKDLDFSHSIRDLASPSLNFDEKIKFRSDGGIGALTPAISMMVTPKLSMGVAVNFYTDEFFGNYAWKNEVHVTGSGDLAGFPVTEDLVLKEKSENFRAINASIGLLYDVWEKGDKLLTFGAVYHTPYTAEYDQSMRQNGVGSFAGGFFPLDIPETRTHFEIDCPQSFGAGFGFRYNDSLSCSLDVTWTDWSDYQREDEDGNKTRPLGTDVSTSKRIGDTYAVRTGTEYLIFRDNVVIPARAGLFYEPRVSLDSPTDVYGFSVGSGISTKRVSFDGAYQFRWSTNGEGEDFQAAFEGMQFDIREHLFLASVSVCF</sequence>
<keyword evidence="6" id="KW-0472">Membrane</keyword>
<evidence type="ECO:0000313" key="9">
    <source>
        <dbReference type="Proteomes" id="UP000189681"/>
    </source>
</evidence>
<keyword evidence="7" id="KW-0998">Cell outer membrane</keyword>
<dbReference type="STRING" id="1004156.AYP45_10040"/>
<evidence type="ECO:0008006" key="10">
    <source>
        <dbReference type="Google" id="ProtNLM"/>
    </source>
</evidence>
<comment type="caution">
    <text evidence="8">The sequence shown here is derived from an EMBL/GenBank/DDBJ whole genome shotgun (WGS) entry which is preliminary data.</text>
</comment>
<dbReference type="SUPFAM" id="SSF56935">
    <property type="entry name" value="Porins"/>
    <property type="match status" value="1"/>
</dbReference>
<comment type="subcellular location">
    <subcellularLocation>
        <location evidence="1">Cell outer membrane</location>
        <topology evidence="1">Multi-pass membrane protein</topology>
    </subcellularLocation>
</comment>
<dbReference type="InterPro" id="IPR005017">
    <property type="entry name" value="OMPP1/FadL/TodX"/>
</dbReference>
<dbReference type="Gene3D" id="2.40.160.60">
    <property type="entry name" value="Outer membrane protein transport protein (OMPP1/FadL/TodX)"/>
    <property type="match status" value="1"/>
</dbReference>
<keyword evidence="4" id="KW-0812">Transmembrane</keyword>
<dbReference type="Proteomes" id="UP000189681">
    <property type="component" value="Unassembled WGS sequence"/>
</dbReference>
<dbReference type="PANTHER" id="PTHR35093:SF8">
    <property type="entry name" value="OUTER MEMBRANE PROTEIN NMB0088-RELATED"/>
    <property type="match status" value="1"/>
</dbReference>
<dbReference type="AlphaFoldDB" id="A0A1V4ASY0"/>
<comment type="similarity">
    <text evidence="2">Belongs to the OmpP1/FadL family.</text>
</comment>
<evidence type="ECO:0000256" key="5">
    <source>
        <dbReference type="ARBA" id="ARBA00022729"/>
    </source>
</evidence>
<proteinExistence type="inferred from homology"/>
<gene>
    <name evidence="8" type="ORF">AYP45_10040</name>
</gene>
<keyword evidence="3" id="KW-1134">Transmembrane beta strand</keyword>
<evidence type="ECO:0000313" key="8">
    <source>
        <dbReference type="EMBL" id="OOP56244.1"/>
    </source>
</evidence>
<dbReference type="PANTHER" id="PTHR35093">
    <property type="entry name" value="OUTER MEMBRANE PROTEIN NMB0088-RELATED"/>
    <property type="match status" value="1"/>
</dbReference>
<reference evidence="8 9" key="1">
    <citation type="journal article" date="2017" name="Water Res.">
        <title>Discovery and metagenomic analysis of an anammox bacterial enrichment related to Candidatus "Brocadia caroliniensis" in a full-scale glycerol-fed nitritation-denitritation separate centrate treatment process.</title>
        <authorList>
            <person name="Park H."/>
            <person name="Brotto A.C."/>
            <person name="van Loosdrecht M.C."/>
            <person name="Chandran K."/>
        </authorList>
    </citation>
    <scope>NUCLEOTIDE SEQUENCE [LARGE SCALE GENOMIC DNA]</scope>
    <source>
        <strain evidence="8">26THWARD</strain>
    </source>
</reference>
<organism evidence="8 9">
    <name type="scientific">Candidatus Brocadia carolinensis</name>
    <dbReference type="NCBI Taxonomy" id="1004156"/>
    <lineage>
        <taxon>Bacteria</taxon>
        <taxon>Pseudomonadati</taxon>
        <taxon>Planctomycetota</taxon>
        <taxon>Candidatus Brocadiia</taxon>
        <taxon>Candidatus Brocadiales</taxon>
        <taxon>Candidatus Brocadiaceae</taxon>
        <taxon>Candidatus Brocadia</taxon>
    </lineage>
</organism>
<dbReference type="EMBL" id="AYTS01000087">
    <property type="protein sequence ID" value="OOP56244.1"/>
    <property type="molecule type" value="Genomic_DNA"/>
</dbReference>
<evidence type="ECO:0000256" key="1">
    <source>
        <dbReference type="ARBA" id="ARBA00004571"/>
    </source>
</evidence>
<dbReference type="GO" id="GO:0009279">
    <property type="term" value="C:cell outer membrane"/>
    <property type="evidence" value="ECO:0007669"/>
    <property type="project" value="UniProtKB-SubCell"/>
</dbReference>